<dbReference type="STRING" id="69222.BG55_13890"/>
<keyword evidence="2 4" id="KW-0472">Membrane</keyword>
<dbReference type="PATRIC" id="fig|69222.5.peg.2852"/>
<dbReference type="GO" id="GO:0043165">
    <property type="term" value="P:Gram-negative-bacterium-type cell outer membrane assembly"/>
    <property type="evidence" value="ECO:0007669"/>
    <property type="project" value="UniProtKB-UniRule"/>
</dbReference>
<accession>A0A014PVD8</accession>
<comment type="subunit">
    <text evidence="4">Part of the Bam complex, which is composed of the outer membrane protein BamA, and four lipoproteins BamB, BamC, BamD and BamE.</text>
</comment>
<name>A0A014PVD8_9GAMM</name>
<evidence type="ECO:0000256" key="1">
    <source>
        <dbReference type="ARBA" id="ARBA00022729"/>
    </source>
</evidence>
<dbReference type="AlphaFoldDB" id="A0A014PVD8"/>
<protein>
    <recommendedName>
        <fullName evidence="4">Outer membrane protein assembly factor BamC</fullName>
    </recommendedName>
</protein>
<dbReference type="PIRSF" id="PIRSF026343">
    <property type="entry name" value="NlpB"/>
    <property type="match status" value="1"/>
</dbReference>
<dbReference type="Gene3D" id="3.30.310.170">
    <property type="entry name" value="Outer membrane protein assembly factor BamC"/>
    <property type="match status" value="1"/>
</dbReference>
<dbReference type="RefSeq" id="WP_034938308.1">
    <property type="nucleotide sequence ID" value="NZ_JBHLYB010000270.1"/>
</dbReference>
<dbReference type="Pfam" id="PF06804">
    <property type="entry name" value="Lipoprotein_18"/>
    <property type="match status" value="1"/>
</dbReference>
<dbReference type="InterPro" id="IPR010653">
    <property type="entry name" value="NlpB/DapX"/>
</dbReference>
<evidence type="ECO:0000313" key="5">
    <source>
        <dbReference type="EMBL" id="EXU74827.1"/>
    </source>
</evidence>
<dbReference type="GO" id="GO:0009279">
    <property type="term" value="C:cell outer membrane"/>
    <property type="evidence" value="ECO:0007669"/>
    <property type="project" value="UniProtKB-SubCell"/>
</dbReference>
<dbReference type="PROSITE" id="PS51257">
    <property type="entry name" value="PROKAR_LIPOPROTEIN"/>
    <property type="match status" value="1"/>
</dbReference>
<keyword evidence="3 4" id="KW-0998">Cell outer membrane</keyword>
<gene>
    <name evidence="4" type="primary">bamC</name>
    <name evidence="5" type="ORF">BG55_13890</name>
</gene>
<reference evidence="5 6" key="1">
    <citation type="submission" date="2014-02" db="EMBL/GenBank/DDBJ databases">
        <title>Draft genome of Erwinia mallotivora strain BT-MARDI, a papaya dieback pathogen.</title>
        <authorList>
            <person name="Redzuan R."/>
            <person name="Abu Bakar N."/>
            <person name="Badrun R."/>
            <person name="Mohd Raih M.F."/>
            <person name="Rozano L."/>
            <person name="Mat Amin N."/>
        </authorList>
    </citation>
    <scope>NUCLEOTIDE SEQUENCE [LARGE SCALE GENOMIC DNA]</scope>
    <source>
        <strain evidence="5 6">BT-MARDI</strain>
    </source>
</reference>
<keyword evidence="4" id="KW-0564">Palmitate</keyword>
<keyword evidence="6" id="KW-1185">Reference proteome</keyword>
<comment type="subcellular location">
    <subcellularLocation>
        <location evidence="4">Cell outer membrane</location>
        <topology evidence="4">Lipid-anchor</topology>
    </subcellularLocation>
</comment>
<organism evidence="5 6">
    <name type="scientific">Erwinia mallotivora</name>
    <dbReference type="NCBI Taxonomy" id="69222"/>
    <lineage>
        <taxon>Bacteria</taxon>
        <taxon>Pseudomonadati</taxon>
        <taxon>Pseudomonadota</taxon>
        <taxon>Gammaproteobacteria</taxon>
        <taxon>Enterobacterales</taxon>
        <taxon>Erwiniaceae</taxon>
        <taxon>Erwinia</taxon>
    </lineage>
</organism>
<evidence type="ECO:0000256" key="4">
    <source>
        <dbReference type="HAMAP-Rule" id="MF_00924"/>
    </source>
</evidence>
<dbReference type="EMBL" id="JFHN01000053">
    <property type="protein sequence ID" value="EXU74827.1"/>
    <property type="molecule type" value="Genomic_DNA"/>
</dbReference>
<evidence type="ECO:0000313" key="6">
    <source>
        <dbReference type="Proteomes" id="UP000019918"/>
    </source>
</evidence>
<dbReference type="InterPro" id="IPR014524">
    <property type="entry name" value="BamC"/>
</dbReference>
<comment type="caution">
    <text evidence="5">The sequence shown here is derived from an EMBL/GenBank/DDBJ whole genome shotgun (WGS) entry which is preliminary data.</text>
</comment>
<evidence type="ECO:0000256" key="2">
    <source>
        <dbReference type="ARBA" id="ARBA00023136"/>
    </source>
</evidence>
<dbReference type="InterPro" id="IPR042268">
    <property type="entry name" value="BamC_C"/>
</dbReference>
<dbReference type="NCBIfam" id="NF008674">
    <property type="entry name" value="PRK11679.1"/>
    <property type="match status" value="1"/>
</dbReference>
<dbReference type="HAMAP" id="MF_00924">
    <property type="entry name" value="OM_assembly_BamC"/>
    <property type="match status" value="1"/>
</dbReference>
<keyword evidence="4 5" id="KW-0449">Lipoprotein</keyword>
<evidence type="ECO:0000256" key="3">
    <source>
        <dbReference type="ARBA" id="ARBA00023237"/>
    </source>
</evidence>
<dbReference type="Proteomes" id="UP000019918">
    <property type="component" value="Unassembled WGS sequence"/>
</dbReference>
<sequence>MAYSVQKSTIAKVVGLSIVMMLAACSSDQRYKRQVSGDESYLQAADVSELQAPAGVVLPLQNGDFDIPSASANGAIGKQLDIRPPAQPLALMNGTRTQFAGNSGVLLLDNDRSGALWPQVVDVIQARNYPVASRTDASQTLTTDWVQWNRADEDHQYRGRYQISVQQQGYQQALNVRLLELQQEGKVVNSPVQLQRYTAQMLNELSSGLDKMETSRENAAAKRSAAQIDVQSGADDTGLPNLIVRAPFNTVWERLPNALERVGMKVKDKNRSQGSLSVTYKAPDSETWDQLGAKDPQLTEGDYKIQVGDLDNRSSLQFLDPKGHTLTQSQNDALVAVFQAAFSK</sequence>
<dbReference type="GO" id="GO:0051205">
    <property type="term" value="P:protein insertion into membrane"/>
    <property type="evidence" value="ECO:0007669"/>
    <property type="project" value="UniProtKB-UniRule"/>
</dbReference>
<comment type="function">
    <text evidence="4">Part of the outer membrane protein assembly complex, which is involved in assembly and insertion of beta-barrel proteins into the outer membrane.</text>
</comment>
<keyword evidence="1 4" id="KW-0732">Signal</keyword>
<dbReference type="OrthoDB" id="5686855at2"/>
<proteinExistence type="inferred from homology"/>
<dbReference type="Gene3D" id="3.30.530.50">
    <property type="match status" value="1"/>
</dbReference>
<comment type="similarity">
    <text evidence="4">Belongs to the BamC family.</text>
</comment>